<evidence type="ECO:0000313" key="3">
    <source>
        <dbReference type="Proteomes" id="UP001597101"/>
    </source>
</evidence>
<dbReference type="Proteomes" id="UP001597101">
    <property type="component" value="Unassembled WGS sequence"/>
</dbReference>
<proteinExistence type="predicted"/>
<name>A0ABW3FGP3_9HYPH</name>
<reference evidence="3" key="1">
    <citation type="journal article" date="2019" name="Int. J. Syst. Evol. Microbiol.">
        <title>The Global Catalogue of Microorganisms (GCM) 10K type strain sequencing project: providing services to taxonomists for standard genome sequencing and annotation.</title>
        <authorList>
            <consortium name="The Broad Institute Genomics Platform"/>
            <consortium name="The Broad Institute Genome Sequencing Center for Infectious Disease"/>
            <person name="Wu L."/>
            <person name="Ma J."/>
        </authorList>
    </citation>
    <scope>NUCLEOTIDE SEQUENCE [LARGE SCALE GENOMIC DNA]</scope>
    <source>
        <strain evidence="3">CCUG 60023</strain>
    </source>
</reference>
<evidence type="ECO:0000256" key="1">
    <source>
        <dbReference type="SAM" id="Phobius"/>
    </source>
</evidence>
<keyword evidence="1" id="KW-1133">Transmembrane helix</keyword>
<comment type="caution">
    <text evidence="2">The sequence shown here is derived from an EMBL/GenBank/DDBJ whole genome shotgun (WGS) entry which is preliminary data.</text>
</comment>
<dbReference type="EMBL" id="JBHTJV010000025">
    <property type="protein sequence ID" value="MFD0917672.1"/>
    <property type="molecule type" value="Genomic_DNA"/>
</dbReference>
<protein>
    <submittedName>
        <fullName evidence="2">Uncharacterized protein</fullName>
    </submittedName>
</protein>
<keyword evidence="1" id="KW-0472">Membrane</keyword>
<gene>
    <name evidence="2" type="ORF">ACFQ14_14815</name>
</gene>
<keyword evidence="3" id="KW-1185">Reference proteome</keyword>
<evidence type="ECO:0000313" key="2">
    <source>
        <dbReference type="EMBL" id="MFD0917672.1"/>
    </source>
</evidence>
<keyword evidence="1" id="KW-0812">Transmembrane</keyword>
<organism evidence="2 3">
    <name type="scientific">Pseudahrensia aquimaris</name>
    <dbReference type="NCBI Taxonomy" id="744461"/>
    <lineage>
        <taxon>Bacteria</taxon>
        <taxon>Pseudomonadati</taxon>
        <taxon>Pseudomonadota</taxon>
        <taxon>Alphaproteobacteria</taxon>
        <taxon>Hyphomicrobiales</taxon>
        <taxon>Ahrensiaceae</taxon>
        <taxon>Pseudahrensia</taxon>
    </lineage>
</organism>
<accession>A0ABW3FGP3</accession>
<dbReference type="RefSeq" id="WP_377213527.1">
    <property type="nucleotide sequence ID" value="NZ_JBHTJV010000025.1"/>
</dbReference>
<feature type="transmembrane region" description="Helical" evidence="1">
    <location>
        <begin position="47"/>
        <end position="65"/>
    </location>
</feature>
<sequence length="144" mass="16460">MRFYLAIVLSAFFGLQSINIAAASSLDMSGILIFQGTIFARSVFMRWATFGTGIIAVLFFFAMKYQDRLNAKYAQKYDQHVEEVNKDKKRRDRVDMVLRNGKQEKPCYVVYPCGRVESPQEAEIRIAKAKAMAKPRKKGFSSRA</sequence>